<keyword evidence="2" id="KW-1185">Reference proteome</keyword>
<evidence type="ECO:0000313" key="2">
    <source>
        <dbReference type="Proteomes" id="UP000464318"/>
    </source>
</evidence>
<accession>A0A6P1QVL8</accession>
<protein>
    <submittedName>
        <fullName evidence="1">Uncharacterized protein</fullName>
    </submittedName>
</protein>
<name>A0A6P1QVL8_9FLAO</name>
<gene>
    <name evidence="1" type="ORF">DBX24_06865</name>
</gene>
<proteinExistence type="predicted"/>
<dbReference type="RefSeq" id="WP_160224381.1">
    <property type="nucleotide sequence ID" value="NZ_CP029149.1"/>
</dbReference>
<reference evidence="1 2" key="1">
    <citation type="submission" date="2018-04" db="EMBL/GenBank/DDBJ databases">
        <title>Characteristic and Complete Genome Sequencing of A Novel Member of Infective Endocarditis Causative Bacteria: Bergeyella cardium QL-PH.</title>
        <authorList>
            <person name="Pan H."/>
            <person name="Sun E."/>
            <person name="Zhang Y."/>
        </authorList>
    </citation>
    <scope>NUCLEOTIDE SEQUENCE [LARGE SCALE GENOMIC DNA]</scope>
    <source>
        <strain evidence="1 2">HPQL</strain>
    </source>
</reference>
<evidence type="ECO:0000313" key="1">
    <source>
        <dbReference type="EMBL" id="QHN65618.1"/>
    </source>
</evidence>
<dbReference type="EMBL" id="CP029149">
    <property type="protein sequence ID" value="QHN65618.1"/>
    <property type="molecule type" value="Genomic_DNA"/>
</dbReference>
<organism evidence="1 2">
    <name type="scientific">Bergeyella cardium</name>
    <dbReference type="NCBI Taxonomy" id="1585976"/>
    <lineage>
        <taxon>Bacteria</taxon>
        <taxon>Pseudomonadati</taxon>
        <taxon>Bacteroidota</taxon>
        <taxon>Flavobacteriia</taxon>
        <taxon>Flavobacteriales</taxon>
        <taxon>Weeksellaceae</taxon>
        <taxon>Bergeyella</taxon>
    </lineage>
</organism>
<dbReference type="AlphaFoldDB" id="A0A6P1QVL8"/>
<sequence length="275" mass="29439">MLKRTLLFVSLGSGLLIDAQAINEAKAATKTSGKVGINTDIPTRTLTIKNSTANDGKPLLRLVDAPIYSKNVGSAMDADLGGNTATATNYTDYRPLLVDAVGDVYKGLPINNMSILTLTIDKVKGDYIRKFDTGIDYNKYAVAIMSATFKMPDPGTGKIVMLRAGNGVIPSVDFGGGKYGVTTAPAIVLLKKTQLTNNWEIYADYPNISSYEFVSGSTDIGNLVNGTWVITLLVGKRDAVNFTELNFNQGGSAEGIGNSNTTYATQLQNFLQKLE</sequence>
<dbReference type="Proteomes" id="UP000464318">
    <property type="component" value="Chromosome"/>
</dbReference>
<dbReference type="KEGG" id="bcad:DBX24_06865"/>